<dbReference type="Proteomes" id="UP000002640">
    <property type="component" value="Unassembled WGS sequence"/>
</dbReference>
<dbReference type="EMBL" id="JH159154">
    <property type="protein sequence ID" value="EGZ17608.1"/>
    <property type="molecule type" value="Genomic_DNA"/>
</dbReference>
<dbReference type="PANTHER" id="PTHR13308:SF40">
    <property type="entry name" value="NEDD4-BINDING PROTEIN 2-LIKE 1"/>
    <property type="match status" value="1"/>
</dbReference>
<name>G4ZHD8_PHYSP</name>
<dbReference type="InterPro" id="IPR027417">
    <property type="entry name" value="P-loop_NTPase"/>
</dbReference>
<sequence length="397" mass="44549">MQLPKLPGAPLPTDANYPRLSPYHRYQPPSARRTHLTGRGGEPRWRGTSGSASQVTSDTSMQPPKLPGAPLPTDANYPRLSPYHRYQPPSARRTHLTGRGGEPRWRGTGGQALSRFPNYAVARLASTVAAKAATKLAILLILTLAGAMLAVLLSPMPAAAMLVVLRSLWRRRHARHAALAVPATATLAVTLWPGSPICWPTVAHAADIVQERNWSGQDFKARQIVDDYRAYWEHCRAYMQYPPRLFVIMRGLPGSGNTTFAQEVARYAATVDFRASICSADLFFQRGGSYVFDASRLWEAHRSCYEQCRELLWRSPDRGVDIVIVDNCNLRMDDFERYKDLHIPSDKLTFAAHNAPEEPRPDNEVDTVDELHIDNELTTVNIPRAYIITLEEFIRDR</sequence>
<evidence type="ECO:0000313" key="4">
    <source>
        <dbReference type="Proteomes" id="UP000002640"/>
    </source>
</evidence>
<dbReference type="InParanoid" id="G4ZHD8"/>
<feature type="compositionally biased region" description="Polar residues" evidence="1">
    <location>
        <begin position="48"/>
        <end position="62"/>
    </location>
</feature>
<dbReference type="Gene3D" id="3.40.50.300">
    <property type="entry name" value="P-loop containing nucleotide triphosphate hydrolases"/>
    <property type="match status" value="1"/>
</dbReference>
<dbReference type="KEGG" id="psoj:PHYSODRAFT_331545"/>
<feature type="transmembrane region" description="Helical" evidence="2">
    <location>
        <begin position="136"/>
        <end position="165"/>
    </location>
</feature>
<dbReference type="InterPro" id="IPR026302">
    <property type="entry name" value="NEDD4-bd_p2"/>
</dbReference>
<dbReference type="RefSeq" id="XP_009526666.1">
    <property type="nucleotide sequence ID" value="XM_009528371.1"/>
</dbReference>
<dbReference type="GeneID" id="20646304"/>
<keyword evidence="2" id="KW-0472">Membrane</keyword>
<organism evidence="3 4">
    <name type="scientific">Phytophthora sojae (strain P6497)</name>
    <name type="common">Soybean stem and root rot agent</name>
    <name type="synonym">Phytophthora megasperma f. sp. glycines</name>
    <dbReference type="NCBI Taxonomy" id="1094619"/>
    <lineage>
        <taxon>Eukaryota</taxon>
        <taxon>Sar</taxon>
        <taxon>Stramenopiles</taxon>
        <taxon>Oomycota</taxon>
        <taxon>Peronosporomycetes</taxon>
        <taxon>Peronosporales</taxon>
        <taxon>Peronosporaceae</taxon>
        <taxon>Phytophthora</taxon>
    </lineage>
</organism>
<feature type="region of interest" description="Disordered" evidence="1">
    <location>
        <begin position="1"/>
        <end position="109"/>
    </location>
</feature>
<dbReference type="SUPFAM" id="SSF52540">
    <property type="entry name" value="P-loop containing nucleoside triphosphate hydrolases"/>
    <property type="match status" value="1"/>
</dbReference>
<gene>
    <name evidence="3" type="ORF">PHYSODRAFT_331545</name>
</gene>
<evidence type="ECO:0000256" key="1">
    <source>
        <dbReference type="SAM" id="MobiDB-lite"/>
    </source>
</evidence>
<evidence type="ECO:0000313" key="3">
    <source>
        <dbReference type="EMBL" id="EGZ17608.1"/>
    </source>
</evidence>
<dbReference type="STRING" id="1094619.G4ZHD8"/>
<evidence type="ECO:0008006" key="5">
    <source>
        <dbReference type="Google" id="ProtNLM"/>
    </source>
</evidence>
<reference evidence="3 4" key="1">
    <citation type="journal article" date="2006" name="Science">
        <title>Phytophthora genome sequences uncover evolutionary origins and mechanisms of pathogenesis.</title>
        <authorList>
            <person name="Tyler B.M."/>
            <person name="Tripathy S."/>
            <person name="Zhang X."/>
            <person name="Dehal P."/>
            <person name="Jiang R.H."/>
            <person name="Aerts A."/>
            <person name="Arredondo F.D."/>
            <person name="Baxter L."/>
            <person name="Bensasson D."/>
            <person name="Beynon J.L."/>
            <person name="Chapman J."/>
            <person name="Damasceno C.M."/>
            <person name="Dorrance A.E."/>
            <person name="Dou D."/>
            <person name="Dickerman A.W."/>
            <person name="Dubchak I.L."/>
            <person name="Garbelotto M."/>
            <person name="Gijzen M."/>
            <person name="Gordon S.G."/>
            <person name="Govers F."/>
            <person name="Grunwald N.J."/>
            <person name="Huang W."/>
            <person name="Ivors K.L."/>
            <person name="Jones R.W."/>
            <person name="Kamoun S."/>
            <person name="Krampis K."/>
            <person name="Lamour K.H."/>
            <person name="Lee M.K."/>
            <person name="McDonald W.H."/>
            <person name="Medina M."/>
            <person name="Meijer H.J."/>
            <person name="Nordberg E.K."/>
            <person name="Maclean D.J."/>
            <person name="Ospina-Giraldo M.D."/>
            <person name="Morris P.F."/>
            <person name="Phuntumart V."/>
            <person name="Putnam N.H."/>
            <person name="Rash S."/>
            <person name="Rose J.K."/>
            <person name="Sakihama Y."/>
            <person name="Salamov A.A."/>
            <person name="Savidor A."/>
            <person name="Scheuring C.F."/>
            <person name="Smith B.M."/>
            <person name="Sobral B.W."/>
            <person name="Terry A."/>
            <person name="Torto-Alalibo T.A."/>
            <person name="Win J."/>
            <person name="Xu Z."/>
            <person name="Zhang H."/>
            <person name="Grigoriev I.V."/>
            <person name="Rokhsar D.S."/>
            <person name="Boore J.L."/>
        </authorList>
    </citation>
    <scope>NUCLEOTIDE SEQUENCE [LARGE SCALE GENOMIC DNA]</scope>
    <source>
        <strain evidence="3 4">P6497</strain>
    </source>
</reference>
<accession>G4ZHD8</accession>
<keyword evidence="4" id="KW-1185">Reference proteome</keyword>
<dbReference type="PANTHER" id="PTHR13308">
    <property type="entry name" value="NEDD4-BINDING PROTEIN 2-LIKE 1"/>
    <property type="match status" value="1"/>
</dbReference>
<keyword evidence="2" id="KW-0812">Transmembrane</keyword>
<evidence type="ECO:0000256" key="2">
    <source>
        <dbReference type="SAM" id="Phobius"/>
    </source>
</evidence>
<keyword evidence="2" id="KW-1133">Transmembrane helix</keyword>
<protein>
    <recommendedName>
        <fullName evidence="5">Zeta toxin domain-containing protein</fullName>
    </recommendedName>
</protein>
<dbReference type="AlphaFoldDB" id="G4ZHD8"/>
<proteinExistence type="predicted"/>